<sequence length="58" mass="6809">MLARFRAKWTPVRVKKTRPKQKVEHIGPDLIRTDLLQAAFTLVSEALERYPDHSHIGW</sequence>
<organism evidence="1">
    <name type="scientific">Bradyrhizobium quebecense</name>
    <dbReference type="NCBI Taxonomy" id="2748629"/>
    <lineage>
        <taxon>Bacteria</taxon>
        <taxon>Pseudomonadati</taxon>
        <taxon>Pseudomonadota</taxon>
        <taxon>Alphaproteobacteria</taxon>
        <taxon>Hyphomicrobiales</taxon>
        <taxon>Nitrobacteraceae</taxon>
        <taxon>Bradyrhizobium</taxon>
    </lineage>
</organism>
<dbReference type="RefSeq" id="WP_176534636.1">
    <property type="nucleotide sequence ID" value="NZ_CP088022.1"/>
</dbReference>
<dbReference type="EMBL" id="JABWSX010000001">
    <property type="protein sequence ID" value="NVL11765.1"/>
    <property type="molecule type" value="Genomic_DNA"/>
</dbReference>
<dbReference type="AlphaFoldDB" id="A0A973WYR7"/>
<gene>
    <name evidence="1" type="ORF">HU230_40180</name>
</gene>
<comment type="caution">
    <text evidence="1">The sequence shown here is derived from an EMBL/GenBank/DDBJ whole genome shotgun (WGS) entry which is preliminary data.</text>
</comment>
<accession>A0A973WYR7</accession>
<reference evidence="1" key="1">
    <citation type="submission" date="2020-06" db="EMBL/GenBank/DDBJ databases">
        <title>Whole Genome Sequence of Bradyrhizobium sp. Strain 66S1MB.</title>
        <authorList>
            <person name="Bromfield E."/>
            <person name="Cloutier S."/>
        </authorList>
    </citation>
    <scope>NUCLEOTIDE SEQUENCE</scope>
    <source>
        <strain evidence="1">66S1MB</strain>
    </source>
</reference>
<name>A0A973WYR7_9BRAD</name>
<protein>
    <submittedName>
        <fullName evidence="1">Uncharacterized protein</fullName>
    </submittedName>
</protein>
<evidence type="ECO:0000313" key="1">
    <source>
        <dbReference type="EMBL" id="NVL11765.1"/>
    </source>
</evidence>
<proteinExistence type="predicted"/>